<reference evidence="2 3" key="1">
    <citation type="submission" date="2018-03" db="EMBL/GenBank/DDBJ databases">
        <title>Genomic Encyclopedia of Type Strains, Phase III (KMG-III): the genomes of soil and plant-associated and newly described type strains.</title>
        <authorList>
            <person name="Whitman W."/>
        </authorList>
    </citation>
    <scope>NUCLEOTIDE SEQUENCE [LARGE SCALE GENOMIC DNA]</scope>
    <source>
        <strain evidence="2 3">CGMCC 1.12259</strain>
    </source>
</reference>
<organism evidence="2 3">
    <name type="scientific">Planomicrobium soli</name>
    <dbReference type="NCBI Taxonomy" id="1176648"/>
    <lineage>
        <taxon>Bacteria</taxon>
        <taxon>Bacillati</taxon>
        <taxon>Bacillota</taxon>
        <taxon>Bacilli</taxon>
        <taxon>Bacillales</taxon>
        <taxon>Caryophanaceae</taxon>
        <taxon>Planomicrobium</taxon>
    </lineage>
</organism>
<gene>
    <name evidence="2" type="ORF">B0H99_101387</name>
</gene>
<evidence type="ECO:0000256" key="1">
    <source>
        <dbReference type="SAM" id="Phobius"/>
    </source>
</evidence>
<evidence type="ECO:0000313" key="3">
    <source>
        <dbReference type="Proteomes" id="UP000242682"/>
    </source>
</evidence>
<keyword evidence="1" id="KW-0472">Membrane</keyword>
<proteinExistence type="predicted"/>
<dbReference type="OrthoDB" id="9940063at2"/>
<keyword evidence="3" id="KW-1185">Reference proteome</keyword>
<comment type="caution">
    <text evidence="2">The sequence shown here is derived from an EMBL/GenBank/DDBJ whole genome shotgun (WGS) entry which is preliminary data.</text>
</comment>
<feature type="transmembrane region" description="Helical" evidence="1">
    <location>
        <begin position="12"/>
        <end position="33"/>
    </location>
</feature>
<evidence type="ECO:0000313" key="2">
    <source>
        <dbReference type="EMBL" id="PSL42139.1"/>
    </source>
</evidence>
<sequence>MVEFGNLLTDIGYVLTPFSFFMYLFIRPILFIMKSNAYKVVKAIWYFSMGMGLLVGEPKVDRIVMLLAFIEAYDLVFQYYEDKRSAKSVT</sequence>
<dbReference type="RefSeq" id="WP_106531927.1">
    <property type="nucleotide sequence ID" value="NZ_PYAT01000001.1"/>
</dbReference>
<dbReference type="EMBL" id="PYAT01000001">
    <property type="protein sequence ID" value="PSL42139.1"/>
    <property type="molecule type" value="Genomic_DNA"/>
</dbReference>
<dbReference type="Proteomes" id="UP000242682">
    <property type="component" value="Unassembled WGS sequence"/>
</dbReference>
<keyword evidence="1" id="KW-0812">Transmembrane</keyword>
<protein>
    <submittedName>
        <fullName evidence="2">Uncharacterized protein</fullName>
    </submittedName>
</protein>
<keyword evidence="1" id="KW-1133">Transmembrane helix</keyword>
<accession>A0A2P8H7F5</accession>
<dbReference type="AlphaFoldDB" id="A0A2P8H7F5"/>
<name>A0A2P8H7F5_9BACL</name>